<reference evidence="1" key="1">
    <citation type="submission" date="2016-04" db="EMBL/GenBank/DDBJ databases">
        <authorList>
            <person name="Calderon-Fernandez G.M.Sr."/>
        </authorList>
    </citation>
    <scope>NUCLEOTIDE SEQUENCE</scope>
    <source>
        <strain evidence="1">Int1</strain>
        <tissue evidence="1">Integument</tissue>
    </source>
</reference>
<dbReference type="EMBL" id="GEMB01005586">
    <property type="protein sequence ID" value="JAR97735.1"/>
    <property type="molecule type" value="Transcribed_RNA"/>
</dbReference>
<evidence type="ECO:0000313" key="1">
    <source>
        <dbReference type="EMBL" id="JAR97735.1"/>
    </source>
</evidence>
<name>A0A161MCR2_TRIIF</name>
<protein>
    <submittedName>
        <fullName evidence="1">Flocculation protein flo11 isoform x1</fullName>
    </submittedName>
</protein>
<proteinExistence type="predicted"/>
<feature type="non-terminal residue" evidence="1">
    <location>
        <position position="1"/>
    </location>
</feature>
<sequence length="130" mass="14578">SHLEVSQVVSAVEIEKLLEPKDTTNNISGSNTTTVTTNNNNNINKKLNDIDDNLYDTNPQVNIEDMKAALDELRELDVLVCGGCHTVFHFIEDFNKHKPTCRRKSAFHGNIAEPSHKFGLFYSGKCTDKN</sequence>
<dbReference type="AlphaFoldDB" id="A0A161MCR2"/>
<organism evidence="1">
    <name type="scientific">Triatoma infestans</name>
    <name type="common">Assassin bug</name>
    <dbReference type="NCBI Taxonomy" id="30076"/>
    <lineage>
        <taxon>Eukaryota</taxon>
        <taxon>Metazoa</taxon>
        <taxon>Ecdysozoa</taxon>
        <taxon>Arthropoda</taxon>
        <taxon>Hexapoda</taxon>
        <taxon>Insecta</taxon>
        <taxon>Pterygota</taxon>
        <taxon>Neoptera</taxon>
        <taxon>Paraneoptera</taxon>
        <taxon>Hemiptera</taxon>
        <taxon>Heteroptera</taxon>
        <taxon>Panheteroptera</taxon>
        <taxon>Cimicomorpha</taxon>
        <taxon>Reduviidae</taxon>
        <taxon>Triatominae</taxon>
        <taxon>Triatoma</taxon>
    </lineage>
</organism>
<reference evidence="1" key="2">
    <citation type="journal article" date="2017" name="J. Med. Entomol.">
        <title>Transcriptome Analysis of the Triatoma infestans (Hemiptera: Reduviidae) Integument.</title>
        <authorList>
            <person name="Calderon-Fernandez G.M."/>
            <person name="Moriconi D.E."/>
            <person name="Dulbecco A.B."/>
            <person name="Juarez M.P."/>
        </authorList>
    </citation>
    <scope>NUCLEOTIDE SEQUENCE</scope>
    <source>
        <strain evidence="1">Int1</strain>
        <tissue evidence="1">Integument</tissue>
    </source>
</reference>
<accession>A0A161MCR2</accession>